<comment type="pathway">
    <text evidence="2 12">One-carbon metabolism; tetrahydrofolate interconversion.</text>
</comment>
<keyword evidence="4" id="KW-0028">Amino-acid biosynthesis</keyword>
<dbReference type="InterPro" id="IPR029041">
    <property type="entry name" value="FAD-linked_oxidoreductase-like"/>
</dbReference>
<dbReference type="GO" id="GO:0005829">
    <property type="term" value="C:cytosol"/>
    <property type="evidence" value="ECO:0007669"/>
    <property type="project" value="InterPro"/>
</dbReference>
<dbReference type="AlphaFoldDB" id="A0A3N0I5E8"/>
<evidence type="ECO:0000256" key="7">
    <source>
        <dbReference type="ARBA" id="ARBA00023002"/>
    </source>
</evidence>
<keyword evidence="9" id="KW-0486">Methionine biosynthesis</keyword>
<dbReference type="PANTHER" id="PTHR45754">
    <property type="entry name" value="METHYLENETETRAHYDROFOLATE REDUCTASE"/>
    <property type="match status" value="1"/>
</dbReference>
<keyword evidence="8" id="KW-0520">NAD</keyword>
<evidence type="ECO:0000256" key="8">
    <source>
        <dbReference type="ARBA" id="ARBA00023027"/>
    </source>
</evidence>
<keyword evidence="6 12" id="KW-0274">FAD</keyword>
<comment type="catalytic activity">
    <reaction evidence="11">
        <text>(6S)-5-methyl-5,6,7,8-tetrahydrofolate + NAD(+) = (6R)-5,10-methylene-5,6,7,8-tetrahydrofolate + NADH + H(+)</text>
        <dbReference type="Rhea" id="RHEA:19821"/>
        <dbReference type="ChEBI" id="CHEBI:15378"/>
        <dbReference type="ChEBI" id="CHEBI:15636"/>
        <dbReference type="ChEBI" id="CHEBI:18608"/>
        <dbReference type="ChEBI" id="CHEBI:57540"/>
        <dbReference type="ChEBI" id="CHEBI:57945"/>
        <dbReference type="EC" id="1.5.1.54"/>
    </reaction>
    <physiologicalReaction direction="right-to-left" evidence="11">
        <dbReference type="Rhea" id="RHEA:19823"/>
    </physiologicalReaction>
</comment>
<evidence type="ECO:0000256" key="11">
    <source>
        <dbReference type="ARBA" id="ARBA00048628"/>
    </source>
</evidence>
<dbReference type="RefSeq" id="WP_128519869.1">
    <property type="nucleotide sequence ID" value="NZ_RJQC01000001.1"/>
</dbReference>
<sequence length="293" mass="32540">MSIIDILNNNKVTISFEVFPPKKETNFDEVEKAARQIADLHPNFMSVTYGAGGTNNKNTAHLAADIQNKTSTPVLAHLTCVSSTKEQVASVVHTYEDLGIDSIMALRGDLPKDGKVSPDYTHAIDLIRDIKAINPNLCIGGACYPEGHVECERQSEDIQHLKEKVDAGLDFLTTQMFFDNDTFYNFMFKIREAGITVPVLAGIMPITKKRQVARSVALSGATIPHKFRRMVDRFGDSEETMKQAGIIYASEQIIDLISNGINHIHVYSMNRPDIAAGIIQNLSSIIDYDRIKK</sequence>
<gene>
    <name evidence="13" type="primary">metF</name>
    <name evidence="13" type="ORF">EDX97_03925</name>
</gene>
<evidence type="ECO:0000256" key="5">
    <source>
        <dbReference type="ARBA" id="ARBA00022630"/>
    </source>
</evidence>
<evidence type="ECO:0000256" key="12">
    <source>
        <dbReference type="RuleBase" id="RU003862"/>
    </source>
</evidence>
<dbReference type="GO" id="GO:0106312">
    <property type="term" value="F:methylenetetrahydrofolate reductase (NADH) activity"/>
    <property type="evidence" value="ECO:0007669"/>
    <property type="project" value="UniProtKB-EC"/>
</dbReference>
<evidence type="ECO:0000256" key="9">
    <source>
        <dbReference type="ARBA" id="ARBA00023167"/>
    </source>
</evidence>
<dbReference type="CDD" id="cd00537">
    <property type="entry name" value="MTHFR"/>
    <property type="match status" value="1"/>
</dbReference>
<reference evidence="13 14" key="1">
    <citation type="submission" date="2018-11" db="EMBL/GenBank/DDBJ databases">
        <title>Clostridium sp. nov., a member of the family Erysipelotrichaceae isolated from pig faeces.</title>
        <authorList>
            <person name="Chang Y.-H."/>
        </authorList>
    </citation>
    <scope>NUCLEOTIDE SEQUENCE [LARGE SCALE GENOMIC DNA]</scope>
    <source>
        <strain evidence="13 14">YH-panp20</strain>
    </source>
</reference>
<comment type="caution">
    <text evidence="13">The sequence shown here is derived from an EMBL/GenBank/DDBJ whole genome shotgun (WGS) entry which is preliminary data.</text>
</comment>
<comment type="pathway">
    <text evidence="10">Amino-acid biosynthesis; L-methionine biosynthesis via de novo pathway.</text>
</comment>
<comment type="cofactor">
    <cofactor evidence="1 12">
        <name>FAD</name>
        <dbReference type="ChEBI" id="CHEBI:57692"/>
    </cofactor>
</comment>
<dbReference type="OrthoDB" id="9812555at2"/>
<organism evidence="13 14">
    <name type="scientific">Absicoccus porci</name>
    <dbReference type="NCBI Taxonomy" id="2486576"/>
    <lineage>
        <taxon>Bacteria</taxon>
        <taxon>Bacillati</taxon>
        <taxon>Bacillota</taxon>
        <taxon>Erysipelotrichia</taxon>
        <taxon>Erysipelotrichales</taxon>
        <taxon>Erysipelotrichaceae</taxon>
        <taxon>Absicoccus</taxon>
    </lineage>
</organism>
<dbReference type="Pfam" id="PF02219">
    <property type="entry name" value="MTHFR"/>
    <property type="match status" value="1"/>
</dbReference>
<evidence type="ECO:0000256" key="2">
    <source>
        <dbReference type="ARBA" id="ARBA00004777"/>
    </source>
</evidence>
<evidence type="ECO:0000256" key="10">
    <source>
        <dbReference type="ARBA" id="ARBA00034478"/>
    </source>
</evidence>
<name>A0A3N0I5E8_9FIRM</name>
<keyword evidence="5 12" id="KW-0285">Flavoprotein</keyword>
<dbReference type="GO" id="GO:0035999">
    <property type="term" value="P:tetrahydrofolate interconversion"/>
    <property type="evidence" value="ECO:0007669"/>
    <property type="project" value="UniProtKB-UniPathway"/>
</dbReference>
<accession>A0A3N0I5E8</accession>
<comment type="similarity">
    <text evidence="3 12">Belongs to the methylenetetrahydrofolate reductase family.</text>
</comment>
<dbReference type="EMBL" id="RJQC01000001">
    <property type="protein sequence ID" value="RNM31710.1"/>
    <property type="molecule type" value="Genomic_DNA"/>
</dbReference>
<evidence type="ECO:0000256" key="6">
    <source>
        <dbReference type="ARBA" id="ARBA00022827"/>
    </source>
</evidence>
<evidence type="ECO:0000313" key="14">
    <source>
        <dbReference type="Proteomes" id="UP000276568"/>
    </source>
</evidence>
<dbReference type="InterPro" id="IPR003171">
    <property type="entry name" value="Mehydrof_redctse-like"/>
</dbReference>
<dbReference type="InterPro" id="IPR004620">
    <property type="entry name" value="MTHF_reductase_bac"/>
</dbReference>
<evidence type="ECO:0000313" key="13">
    <source>
        <dbReference type="EMBL" id="RNM31710.1"/>
    </source>
</evidence>
<evidence type="ECO:0000256" key="1">
    <source>
        <dbReference type="ARBA" id="ARBA00001974"/>
    </source>
</evidence>
<dbReference type="GO" id="GO:0009086">
    <property type="term" value="P:methionine biosynthetic process"/>
    <property type="evidence" value="ECO:0007669"/>
    <property type="project" value="UniProtKB-KW"/>
</dbReference>
<evidence type="ECO:0000256" key="4">
    <source>
        <dbReference type="ARBA" id="ARBA00022605"/>
    </source>
</evidence>
<dbReference type="GO" id="GO:0071949">
    <property type="term" value="F:FAD binding"/>
    <property type="evidence" value="ECO:0007669"/>
    <property type="project" value="TreeGrafter"/>
</dbReference>
<protein>
    <recommendedName>
        <fullName evidence="12">Methylenetetrahydrofolate reductase</fullName>
        <ecNumber evidence="12">1.5.1.54</ecNumber>
    </recommendedName>
</protein>
<keyword evidence="14" id="KW-1185">Reference proteome</keyword>
<dbReference type="SUPFAM" id="SSF51730">
    <property type="entry name" value="FAD-linked oxidoreductase"/>
    <property type="match status" value="1"/>
</dbReference>
<dbReference type="UniPathway" id="UPA00193"/>
<dbReference type="Proteomes" id="UP000276568">
    <property type="component" value="Unassembled WGS sequence"/>
</dbReference>
<keyword evidence="7 12" id="KW-0560">Oxidoreductase</keyword>
<dbReference type="Gene3D" id="3.20.20.220">
    <property type="match status" value="1"/>
</dbReference>
<dbReference type="EC" id="1.5.1.54" evidence="12"/>
<dbReference type="NCBIfam" id="TIGR00676">
    <property type="entry name" value="fadh2"/>
    <property type="match status" value="1"/>
</dbReference>
<evidence type="ECO:0000256" key="3">
    <source>
        <dbReference type="ARBA" id="ARBA00006743"/>
    </source>
</evidence>
<proteinExistence type="inferred from homology"/>
<dbReference type="PANTHER" id="PTHR45754:SF3">
    <property type="entry name" value="METHYLENETETRAHYDROFOLATE REDUCTASE (NADPH)"/>
    <property type="match status" value="1"/>
</dbReference>